<sequence>MEKTRNTFNHSACLHSPATKSSMTHLIFLIAQHEIPRNSSYPASDTGLSPFLNIPSPMLANNIPAFGTITQSFRFSALAIRSVPE</sequence>
<name>A0ABR4CHW5_9HELO</name>
<dbReference type="EMBL" id="JAZHXI010000007">
    <property type="protein sequence ID" value="KAL2069560.1"/>
    <property type="molecule type" value="Genomic_DNA"/>
</dbReference>
<proteinExistence type="predicted"/>
<organism evidence="1 2">
    <name type="scientific">Oculimacula yallundae</name>
    <dbReference type="NCBI Taxonomy" id="86028"/>
    <lineage>
        <taxon>Eukaryota</taxon>
        <taxon>Fungi</taxon>
        <taxon>Dikarya</taxon>
        <taxon>Ascomycota</taxon>
        <taxon>Pezizomycotina</taxon>
        <taxon>Leotiomycetes</taxon>
        <taxon>Helotiales</taxon>
        <taxon>Ploettnerulaceae</taxon>
        <taxon>Oculimacula</taxon>
    </lineage>
</organism>
<keyword evidence="2" id="KW-1185">Reference proteome</keyword>
<gene>
    <name evidence="1" type="ORF">VTL71DRAFT_14239</name>
</gene>
<dbReference type="Proteomes" id="UP001595075">
    <property type="component" value="Unassembled WGS sequence"/>
</dbReference>
<reference evidence="1 2" key="1">
    <citation type="journal article" date="2024" name="Commun. Biol.">
        <title>Comparative genomic analysis of thermophilic fungi reveals convergent evolutionary adaptations and gene losses.</title>
        <authorList>
            <person name="Steindorff A.S."/>
            <person name="Aguilar-Pontes M.V."/>
            <person name="Robinson A.J."/>
            <person name="Andreopoulos B."/>
            <person name="LaButti K."/>
            <person name="Kuo A."/>
            <person name="Mondo S."/>
            <person name="Riley R."/>
            <person name="Otillar R."/>
            <person name="Haridas S."/>
            <person name="Lipzen A."/>
            <person name="Grimwood J."/>
            <person name="Schmutz J."/>
            <person name="Clum A."/>
            <person name="Reid I.D."/>
            <person name="Moisan M.C."/>
            <person name="Butler G."/>
            <person name="Nguyen T.T.M."/>
            <person name="Dewar K."/>
            <person name="Conant G."/>
            <person name="Drula E."/>
            <person name="Henrissat B."/>
            <person name="Hansel C."/>
            <person name="Singer S."/>
            <person name="Hutchinson M.I."/>
            <person name="de Vries R.P."/>
            <person name="Natvig D.O."/>
            <person name="Powell A.J."/>
            <person name="Tsang A."/>
            <person name="Grigoriev I.V."/>
        </authorList>
    </citation>
    <scope>NUCLEOTIDE SEQUENCE [LARGE SCALE GENOMIC DNA]</scope>
    <source>
        <strain evidence="1 2">CBS 494.80</strain>
    </source>
</reference>
<protein>
    <submittedName>
        <fullName evidence="1">Uncharacterized protein</fullName>
    </submittedName>
</protein>
<comment type="caution">
    <text evidence="1">The sequence shown here is derived from an EMBL/GenBank/DDBJ whole genome shotgun (WGS) entry which is preliminary data.</text>
</comment>
<evidence type="ECO:0000313" key="1">
    <source>
        <dbReference type="EMBL" id="KAL2069560.1"/>
    </source>
</evidence>
<accession>A0ABR4CHW5</accession>
<evidence type="ECO:0000313" key="2">
    <source>
        <dbReference type="Proteomes" id="UP001595075"/>
    </source>
</evidence>